<dbReference type="STRING" id="87626.PTD2_02876"/>
<evidence type="ECO:0000313" key="2">
    <source>
        <dbReference type="Proteomes" id="UP000006201"/>
    </source>
</evidence>
<organism evidence="1 2">
    <name type="scientific">Pseudoalteromonas tunicata D2</name>
    <dbReference type="NCBI Taxonomy" id="87626"/>
    <lineage>
        <taxon>Bacteria</taxon>
        <taxon>Pseudomonadati</taxon>
        <taxon>Pseudomonadota</taxon>
        <taxon>Gammaproteobacteria</taxon>
        <taxon>Alteromonadales</taxon>
        <taxon>Pseudoalteromonadaceae</taxon>
        <taxon>Pseudoalteromonas</taxon>
    </lineage>
</organism>
<name>A4C4J6_9GAMM</name>
<gene>
    <name evidence="1" type="ORF">PTD2_02876</name>
</gene>
<comment type="caution">
    <text evidence="1">The sequence shown here is derived from an EMBL/GenBank/DDBJ whole genome shotgun (WGS) entry which is preliminary data.</text>
</comment>
<sequence>MGLNSIADTKFFLKKVLFLQFNTFKVKKGP</sequence>
<keyword evidence="2" id="KW-1185">Reference proteome</keyword>
<proteinExistence type="predicted"/>
<accession>A4C4J6</accession>
<dbReference type="HOGENOM" id="CLU_3404998_0_0_6"/>
<dbReference type="AlphaFoldDB" id="A4C4J6"/>
<dbReference type="Proteomes" id="UP000006201">
    <property type="component" value="Unassembled WGS sequence"/>
</dbReference>
<reference evidence="1 2" key="1">
    <citation type="submission" date="2006-02" db="EMBL/GenBank/DDBJ databases">
        <authorList>
            <person name="Moran M.A."/>
            <person name="Kjelleberg S."/>
            <person name="Egan S."/>
            <person name="Saunders N."/>
            <person name="Thomas T."/>
            <person name="Ferriera S."/>
            <person name="Johnson J."/>
            <person name="Kravitz S."/>
            <person name="Halpern A."/>
            <person name="Remington K."/>
            <person name="Beeson K."/>
            <person name="Tran B."/>
            <person name="Rogers Y.-H."/>
            <person name="Friedman R."/>
            <person name="Venter J.C."/>
        </authorList>
    </citation>
    <scope>NUCLEOTIDE SEQUENCE [LARGE SCALE GENOMIC DNA]</scope>
    <source>
        <strain evidence="1 2">D2</strain>
    </source>
</reference>
<protein>
    <submittedName>
        <fullName evidence="1">Uncharacterized protein</fullName>
    </submittedName>
</protein>
<dbReference type="EMBL" id="AAOH01000001">
    <property type="protein sequence ID" value="EAR30478.1"/>
    <property type="molecule type" value="Genomic_DNA"/>
</dbReference>
<evidence type="ECO:0000313" key="1">
    <source>
        <dbReference type="EMBL" id="EAR30478.1"/>
    </source>
</evidence>